<protein>
    <submittedName>
        <fullName evidence="2">SDR family NAD(P)-dependent oxidoreductase</fullName>
        <ecNumber evidence="2">1.1.1.-</ecNumber>
    </submittedName>
</protein>
<dbReference type="PANTHER" id="PTHR42760">
    <property type="entry name" value="SHORT-CHAIN DEHYDROGENASES/REDUCTASES FAMILY MEMBER"/>
    <property type="match status" value="1"/>
</dbReference>
<dbReference type="SUPFAM" id="SSF51735">
    <property type="entry name" value="NAD(P)-binding Rossmann-fold domains"/>
    <property type="match status" value="1"/>
</dbReference>
<dbReference type="Gene3D" id="3.40.50.720">
    <property type="entry name" value="NAD(P)-binding Rossmann-like Domain"/>
    <property type="match status" value="1"/>
</dbReference>
<dbReference type="PRINTS" id="PR00080">
    <property type="entry name" value="SDRFAMILY"/>
</dbReference>
<keyword evidence="2" id="KW-0560">Oxidoreductase</keyword>
<dbReference type="PRINTS" id="PR00081">
    <property type="entry name" value="GDHRDH"/>
</dbReference>
<proteinExistence type="inferred from homology"/>
<reference evidence="3" key="1">
    <citation type="journal article" date="2019" name="Int. J. Syst. Evol. Microbiol.">
        <title>The Global Catalogue of Microorganisms (GCM) 10K type strain sequencing project: providing services to taxonomists for standard genome sequencing and annotation.</title>
        <authorList>
            <consortium name="The Broad Institute Genomics Platform"/>
            <consortium name="The Broad Institute Genome Sequencing Center for Infectious Disease"/>
            <person name="Wu L."/>
            <person name="Ma J."/>
        </authorList>
    </citation>
    <scope>NUCLEOTIDE SEQUENCE [LARGE SCALE GENOMIC DNA]</scope>
    <source>
        <strain evidence="3">KCTC 42087</strain>
    </source>
</reference>
<keyword evidence="3" id="KW-1185">Reference proteome</keyword>
<dbReference type="InterPro" id="IPR002347">
    <property type="entry name" value="SDR_fam"/>
</dbReference>
<dbReference type="InterPro" id="IPR020904">
    <property type="entry name" value="Sc_DH/Rdtase_CS"/>
</dbReference>
<organism evidence="2 3">
    <name type="scientific">Actinomadura rugatobispora</name>
    <dbReference type="NCBI Taxonomy" id="1994"/>
    <lineage>
        <taxon>Bacteria</taxon>
        <taxon>Bacillati</taxon>
        <taxon>Actinomycetota</taxon>
        <taxon>Actinomycetes</taxon>
        <taxon>Streptosporangiales</taxon>
        <taxon>Thermomonosporaceae</taxon>
        <taxon>Actinomadura</taxon>
    </lineage>
</organism>
<dbReference type="PANTHER" id="PTHR42760:SF122">
    <property type="entry name" value="NAD(P)-BINDING PROTEIN"/>
    <property type="match status" value="1"/>
</dbReference>
<dbReference type="EMBL" id="JBHSON010000106">
    <property type="protein sequence ID" value="MFC5753242.1"/>
    <property type="molecule type" value="Genomic_DNA"/>
</dbReference>
<evidence type="ECO:0000313" key="2">
    <source>
        <dbReference type="EMBL" id="MFC5753242.1"/>
    </source>
</evidence>
<gene>
    <name evidence="2" type="ORF">ACFPZN_47150</name>
</gene>
<dbReference type="GO" id="GO:0016491">
    <property type="term" value="F:oxidoreductase activity"/>
    <property type="evidence" value="ECO:0007669"/>
    <property type="project" value="UniProtKB-KW"/>
</dbReference>
<comment type="caution">
    <text evidence="2">The sequence shown here is derived from an EMBL/GenBank/DDBJ whole genome shotgun (WGS) entry which is preliminary data.</text>
</comment>
<name>A0ABW1AFB9_9ACTN</name>
<dbReference type="EC" id="1.1.1.-" evidence="2"/>
<dbReference type="PROSITE" id="PS00061">
    <property type="entry name" value="ADH_SHORT"/>
    <property type="match status" value="1"/>
</dbReference>
<dbReference type="Proteomes" id="UP001596074">
    <property type="component" value="Unassembled WGS sequence"/>
</dbReference>
<evidence type="ECO:0000256" key="1">
    <source>
        <dbReference type="ARBA" id="ARBA00006484"/>
    </source>
</evidence>
<evidence type="ECO:0000313" key="3">
    <source>
        <dbReference type="Proteomes" id="UP001596074"/>
    </source>
</evidence>
<dbReference type="RefSeq" id="WP_378290064.1">
    <property type="nucleotide sequence ID" value="NZ_JBHSON010000106.1"/>
</dbReference>
<comment type="similarity">
    <text evidence="1">Belongs to the short-chain dehydrogenases/reductases (SDR) family.</text>
</comment>
<accession>A0ABW1AFB9</accession>
<dbReference type="InterPro" id="IPR036291">
    <property type="entry name" value="NAD(P)-bd_dom_sf"/>
</dbReference>
<sequence length="277" mass="28032">MTDSSPFSLAGSVAAVVGTSPNIGTGIALRLAAAGARVACVDRDAELAEHAAAEVRAVTGAETLAVTCDVTSEDAVAAAVARVRSGLGLVDVLVNGPVVYLEKGIREMSLAEWRAQLGVLLDGTFLFTKHVTEALIEAGRPGAVINLVSTAGHQGEPGNIGYTTAKGGVVNMTRAAAMDLAPYGIRVNSLTPTATDPRQGIERGRRWGVTGVAGAHVAALDVAAAQVPLGALPTPADYGDAAVFLASPAARMVTGADLRVDAGSLAKYWRQKPGGGA</sequence>
<dbReference type="Pfam" id="PF13561">
    <property type="entry name" value="adh_short_C2"/>
    <property type="match status" value="1"/>
</dbReference>